<sequence length="85" mass="9123">MGLNSLFFLSFFLVTYLVISSHVAARELAATSNTQVNDKNVKTTEDYSDPGVGCPFGCCGAGWGYGEGCWCCRYAGQIPDDGPKN</sequence>
<proteinExistence type="predicted"/>
<evidence type="ECO:0000313" key="3">
    <source>
        <dbReference type="Proteomes" id="UP000250235"/>
    </source>
</evidence>
<evidence type="ECO:0000313" key="2">
    <source>
        <dbReference type="EMBL" id="KZV57059.1"/>
    </source>
</evidence>
<dbReference type="EMBL" id="KQ987720">
    <property type="protein sequence ID" value="KZV57059.1"/>
    <property type="molecule type" value="Genomic_DNA"/>
</dbReference>
<keyword evidence="1" id="KW-0732">Signal</keyword>
<evidence type="ECO:0000256" key="1">
    <source>
        <dbReference type="SAM" id="SignalP"/>
    </source>
</evidence>
<keyword evidence="3" id="KW-1185">Reference proteome</keyword>
<reference evidence="2 3" key="1">
    <citation type="journal article" date="2015" name="Proc. Natl. Acad. Sci. U.S.A.">
        <title>The resurrection genome of Boea hygrometrica: A blueprint for survival of dehydration.</title>
        <authorList>
            <person name="Xiao L."/>
            <person name="Yang G."/>
            <person name="Zhang L."/>
            <person name="Yang X."/>
            <person name="Zhao S."/>
            <person name="Ji Z."/>
            <person name="Zhou Q."/>
            <person name="Hu M."/>
            <person name="Wang Y."/>
            <person name="Chen M."/>
            <person name="Xu Y."/>
            <person name="Jin H."/>
            <person name="Xiao X."/>
            <person name="Hu G."/>
            <person name="Bao F."/>
            <person name="Hu Y."/>
            <person name="Wan P."/>
            <person name="Li L."/>
            <person name="Deng X."/>
            <person name="Kuang T."/>
            <person name="Xiang C."/>
            <person name="Zhu J.K."/>
            <person name="Oliver M.J."/>
            <person name="He Y."/>
        </authorList>
    </citation>
    <scope>NUCLEOTIDE SEQUENCE [LARGE SCALE GENOMIC DNA]</scope>
    <source>
        <strain evidence="3">cv. XS01</strain>
    </source>
</reference>
<organism evidence="2 3">
    <name type="scientific">Dorcoceras hygrometricum</name>
    <dbReference type="NCBI Taxonomy" id="472368"/>
    <lineage>
        <taxon>Eukaryota</taxon>
        <taxon>Viridiplantae</taxon>
        <taxon>Streptophyta</taxon>
        <taxon>Embryophyta</taxon>
        <taxon>Tracheophyta</taxon>
        <taxon>Spermatophyta</taxon>
        <taxon>Magnoliopsida</taxon>
        <taxon>eudicotyledons</taxon>
        <taxon>Gunneridae</taxon>
        <taxon>Pentapetalae</taxon>
        <taxon>asterids</taxon>
        <taxon>lamiids</taxon>
        <taxon>Lamiales</taxon>
        <taxon>Gesneriaceae</taxon>
        <taxon>Didymocarpoideae</taxon>
        <taxon>Trichosporeae</taxon>
        <taxon>Loxocarpinae</taxon>
        <taxon>Dorcoceras</taxon>
    </lineage>
</organism>
<name>A0A2Z7DB54_9LAMI</name>
<gene>
    <name evidence="2" type="ORF">F511_05933</name>
</gene>
<feature type="signal peptide" evidence="1">
    <location>
        <begin position="1"/>
        <end position="25"/>
    </location>
</feature>
<dbReference type="Proteomes" id="UP000250235">
    <property type="component" value="Unassembled WGS sequence"/>
</dbReference>
<accession>A0A2Z7DB54</accession>
<protein>
    <submittedName>
        <fullName evidence="2">Tyrosine-and lysine-rich protein</fullName>
    </submittedName>
</protein>
<dbReference type="AlphaFoldDB" id="A0A2Z7DB54"/>
<feature type="chain" id="PRO_5016295478" evidence="1">
    <location>
        <begin position="26"/>
        <end position="85"/>
    </location>
</feature>